<evidence type="ECO:0000313" key="2">
    <source>
        <dbReference type="Proteomes" id="UP000807469"/>
    </source>
</evidence>
<evidence type="ECO:0000313" key="1">
    <source>
        <dbReference type="EMBL" id="KAF9473450.1"/>
    </source>
</evidence>
<reference evidence="1" key="1">
    <citation type="submission" date="2020-11" db="EMBL/GenBank/DDBJ databases">
        <authorList>
            <consortium name="DOE Joint Genome Institute"/>
            <person name="Ahrendt S."/>
            <person name="Riley R."/>
            <person name="Andreopoulos W."/>
            <person name="Labutti K."/>
            <person name="Pangilinan J."/>
            <person name="Ruiz-Duenas F.J."/>
            <person name="Barrasa J.M."/>
            <person name="Sanchez-Garcia M."/>
            <person name="Camarero S."/>
            <person name="Miyauchi S."/>
            <person name="Serrano A."/>
            <person name="Linde D."/>
            <person name="Babiker R."/>
            <person name="Drula E."/>
            <person name="Ayuso-Fernandez I."/>
            <person name="Pacheco R."/>
            <person name="Padilla G."/>
            <person name="Ferreira P."/>
            <person name="Barriuso J."/>
            <person name="Kellner H."/>
            <person name="Castanera R."/>
            <person name="Alfaro M."/>
            <person name="Ramirez L."/>
            <person name="Pisabarro A.G."/>
            <person name="Kuo A."/>
            <person name="Tritt A."/>
            <person name="Lipzen A."/>
            <person name="He G."/>
            <person name="Yan M."/>
            <person name="Ng V."/>
            <person name="Cullen D."/>
            <person name="Martin F."/>
            <person name="Rosso M.-N."/>
            <person name="Henrissat B."/>
            <person name="Hibbett D."/>
            <person name="Martinez A.T."/>
            <person name="Grigoriev I.V."/>
        </authorList>
    </citation>
    <scope>NUCLEOTIDE SEQUENCE</scope>
    <source>
        <strain evidence="1">CIRM-BRFM 674</strain>
    </source>
</reference>
<dbReference type="EMBL" id="MU155442">
    <property type="protein sequence ID" value="KAF9473450.1"/>
    <property type="molecule type" value="Genomic_DNA"/>
</dbReference>
<sequence>MPSLPARYDSKIWEDAQAAEVSLPEYPYNGLNRLLQVTFPSSLRTKYNRRITLCNYDNLSRA</sequence>
<comment type="caution">
    <text evidence="1">The sequence shown here is derived from an EMBL/GenBank/DDBJ whole genome shotgun (WGS) entry which is preliminary data.</text>
</comment>
<dbReference type="AlphaFoldDB" id="A0A9P5YTF5"/>
<gene>
    <name evidence="1" type="ORF">BDN70DRAFT_885818</name>
</gene>
<keyword evidence="2" id="KW-1185">Reference proteome</keyword>
<dbReference type="Proteomes" id="UP000807469">
    <property type="component" value="Unassembled WGS sequence"/>
</dbReference>
<organism evidence="1 2">
    <name type="scientific">Pholiota conissans</name>
    <dbReference type="NCBI Taxonomy" id="109636"/>
    <lineage>
        <taxon>Eukaryota</taxon>
        <taxon>Fungi</taxon>
        <taxon>Dikarya</taxon>
        <taxon>Basidiomycota</taxon>
        <taxon>Agaricomycotina</taxon>
        <taxon>Agaricomycetes</taxon>
        <taxon>Agaricomycetidae</taxon>
        <taxon>Agaricales</taxon>
        <taxon>Agaricineae</taxon>
        <taxon>Strophariaceae</taxon>
        <taxon>Pholiota</taxon>
    </lineage>
</organism>
<protein>
    <submittedName>
        <fullName evidence="1">Uncharacterized protein</fullName>
    </submittedName>
</protein>
<accession>A0A9P5YTF5</accession>
<name>A0A9P5YTF5_9AGAR</name>
<proteinExistence type="predicted"/>